<dbReference type="GO" id="GO:0005886">
    <property type="term" value="C:plasma membrane"/>
    <property type="evidence" value="ECO:0007669"/>
    <property type="project" value="UniProtKB-SubCell"/>
</dbReference>
<organism evidence="10 11">
    <name type="scientific">Neptunomonas phycophila</name>
    <dbReference type="NCBI Taxonomy" id="1572645"/>
    <lineage>
        <taxon>Bacteria</taxon>
        <taxon>Pseudomonadati</taxon>
        <taxon>Pseudomonadota</taxon>
        <taxon>Gammaproteobacteria</taxon>
        <taxon>Oceanospirillales</taxon>
        <taxon>Oceanospirillaceae</taxon>
        <taxon>Neptunomonas</taxon>
    </lineage>
</organism>
<dbReference type="HAMAP" id="MF_00024">
    <property type="entry name" value="CobD_CbiB"/>
    <property type="match status" value="1"/>
</dbReference>
<feature type="transmembrane region" description="Helical" evidence="9">
    <location>
        <begin position="52"/>
        <end position="71"/>
    </location>
</feature>
<gene>
    <name evidence="10" type="primary">cbiB</name>
    <name evidence="9" type="synonym">cobD</name>
    <name evidence="10" type="ORF">Q4490_02045</name>
</gene>
<feature type="transmembrane region" description="Helical" evidence="9">
    <location>
        <begin position="295"/>
        <end position="315"/>
    </location>
</feature>
<feature type="transmembrane region" description="Helical" evidence="9">
    <location>
        <begin position="80"/>
        <end position="98"/>
    </location>
</feature>
<dbReference type="AlphaFoldDB" id="A0AAW7XH07"/>
<evidence type="ECO:0000256" key="7">
    <source>
        <dbReference type="ARBA" id="ARBA00022989"/>
    </source>
</evidence>
<dbReference type="PANTHER" id="PTHR34308">
    <property type="entry name" value="COBALAMIN BIOSYNTHESIS PROTEIN CBIB"/>
    <property type="match status" value="1"/>
</dbReference>
<keyword evidence="4 9" id="KW-1003">Cell membrane</keyword>
<comment type="pathway">
    <text evidence="2 9">Cofactor biosynthesis; adenosylcobalamin biosynthesis.</text>
</comment>
<dbReference type="Proteomes" id="UP001169862">
    <property type="component" value="Unassembled WGS sequence"/>
</dbReference>
<comment type="caution">
    <text evidence="9">Lacks conserved residue(s) required for the propagation of feature annotation.</text>
</comment>
<reference evidence="10" key="1">
    <citation type="submission" date="2023-07" db="EMBL/GenBank/DDBJ databases">
        <title>Genome content predicts the carbon catabolic preferences of heterotrophic bacteria.</title>
        <authorList>
            <person name="Gralka M."/>
        </authorList>
    </citation>
    <scope>NUCLEOTIDE SEQUENCE</scope>
    <source>
        <strain evidence="10">I2M16</strain>
    </source>
</reference>
<sequence length="327" mass="35091">MIGVAIALGVCLDTLLGEPKRFHPLVGFGSLASRLEKRLNNQENTGLNRCSGIVAVCVMVIPFPWGIWLLIDSLRAQASLLNDICILVINAVVVYGAIGQKSLKEHILPIADALSSGDRELARRLTSRVVSRDPATMNIEVSATESALENGSDAIFGALFWALLAGASGAIVYRLVNTLDAMWGYKTDRFQTFGWCAARLDDALNYIPARLTALSYMLLAPQPSRAWRCWMQQAHLHASPNGGPVMSAGAGALGVQLGGPTCYHGHWVDKPFLGEGASPKAADIKRAIQLVTKTTGLWVVFIVMVDLLGLLLNGVPFSSALLGLLKC</sequence>
<name>A0AAW7XH07_9GAMM</name>
<evidence type="ECO:0000256" key="6">
    <source>
        <dbReference type="ARBA" id="ARBA00022692"/>
    </source>
</evidence>
<dbReference type="EMBL" id="JAUOPG010000001">
    <property type="protein sequence ID" value="MDO6452334.1"/>
    <property type="molecule type" value="Genomic_DNA"/>
</dbReference>
<dbReference type="NCBIfam" id="TIGR00380">
    <property type="entry name" value="cobal_cbiB"/>
    <property type="match status" value="1"/>
</dbReference>
<dbReference type="GO" id="GO:0009236">
    <property type="term" value="P:cobalamin biosynthetic process"/>
    <property type="evidence" value="ECO:0007669"/>
    <property type="project" value="UniProtKB-UniRule"/>
</dbReference>
<comment type="caution">
    <text evidence="10">The sequence shown here is derived from an EMBL/GenBank/DDBJ whole genome shotgun (WGS) entry which is preliminary data.</text>
</comment>
<comment type="subcellular location">
    <subcellularLocation>
        <location evidence="1 9">Cell membrane</location>
        <topology evidence="1 9">Multi-pass membrane protein</topology>
    </subcellularLocation>
</comment>
<evidence type="ECO:0000256" key="3">
    <source>
        <dbReference type="ARBA" id="ARBA00006263"/>
    </source>
</evidence>
<comment type="function">
    <text evidence="9">Converts cobyric acid to cobinamide by the addition of aminopropanol on the F carboxylic group.</text>
</comment>
<comment type="similarity">
    <text evidence="3 9">Belongs to the CobD/CbiB family.</text>
</comment>
<accession>A0AAW7XH07</accession>
<feature type="transmembrane region" description="Helical" evidence="9">
    <location>
        <begin position="154"/>
        <end position="176"/>
    </location>
</feature>
<evidence type="ECO:0000256" key="4">
    <source>
        <dbReference type="ARBA" id="ARBA00022475"/>
    </source>
</evidence>
<dbReference type="GO" id="GO:0048472">
    <property type="term" value="F:threonine-phosphate decarboxylase activity"/>
    <property type="evidence" value="ECO:0007669"/>
    <property type="project" value="InterPro"/>
</dbReference>
<dbReference type="RefSeq" id="WP_303548332.1">
    <property type="nucleotide sequence ID" value="NZ_JAUOPG010000001.1"/>
</dbReference>
<evidence type="ECO:0000256" key="8">
    <source>
        <dbReference type="ARBA" id="ARBA00023136"/>
    </source>
</evidence>
<evidence type="ECO:0000256" key="5">
    <source>
        <dbReference type="ARBA" id="ARBA00022573"/>
    </source>
</evidence>
<keyword evidence="8 9" id="KW-0472">Membrane</keyword>
<keyword evidence="5 9" id="KW-0169">Cobalamin biosynthesis</keyword>
<evidence type="ECO:0000256" key="9">
    <source>
        <dbReference type="HAMAP-Rule" id="MF_00024"/>
    </source>
</evidence>
<keyword evidence="6 9" id="KW-0812">Transmembrane</keyword>
<evidence type="ECO:0000313" key="11">
    <source>
        <dbReference type="Proteomes" id="UP001169862"/>
    </source>
</evidence>
<proteinExistence type="inferred from homology"/>
<keyword evidence="7 9" id="KW-1133">Transmembrane helix</keyword>
<dbReference type="PANTHER" id="PTHR34308:SF1">
    <property type="entry name" value="COBALAMIN BIOSYNTHESIS PROTEIN CBIB"/>
    <property type="match status" value="1"/>
</dbReference>
<evidence type="ECO:0000256" key="2">
    <source>
        <dbReference type="ARBA" id="ARBA00004953"/>
    </source>
</evidence>
<protein>
    <recommendedName>
        <fullName evidence="9">Cobalamin biosynthesis protein CobD</fullName>
    </recommendedName>
</protein>
<evidence type="ECO:0000256" key="1">
    <source>
        <dbReference type="ARBA" id="ARBA00004651"/>
    </source>
</evidence>
<evidence type="ECO:0000313" key="10">
    <source>
        <dbReference type="EMBL" id="MDO6452334.1"/>
    </source>
</evidence>
<dbReference type="GO" id="GO:0015420">
    <property type="term" value="F:ABC-type vitamin B12 transporter activity"/>
    <property type="evidence" value="ECO:0007669"/>
    <property type="project" value="UniProtKB-UniRule"/>
</dbReference>
<dbReference type="Pfam" id="PF03186">
    <property type="entry name" value="CobD_Cbib"/>
    <property type="match status" value="1"/>
</dbReference>
<dbReference type="InterPro" id="IPR004485">
    <property type="entry name" value="Cobalamin_biosynth_CobD/CbiB"/>
</dbReference>